<feature type="region of interest" description="Disordered" evidence="6">
    <location>
        <begin position="284"/>
        <end position="397"/>
    </location>
</feature>
<dbReference type="GO" id="GO:0036064">
    <property type="term" value="C:ciliary basal body"/>
    <property type="evidence" value="ECO:0000266"/>
    <property type="project" value="RGD"/>
</dbReference>
<dbReference type="GeneID" id="306575"/>
<proteinExistence type="evidence at protein level"/>
<dbReference type="InterPro" id="IPR029197">
    <property type="entry name" value="CKAP2_C"/>
</dbReference>
<dbReference type="RGD" id="1311631">
    <property type="gene designation" value="Ckap2"/>
</dbReference>
<dbReference type="iPTMnet" id="D3ZPD0"/>
<dbReference type="AlphaFoldDB" id="D3ZPD0"/>
<dbReference type="InterPro" id="IPR026165">
    <property type="entry name" value="CKAP2_fam"/>
</dbReference>
<keyword evidence="3" id="KW-0963">Cytoplasm</keyword>
<dbReference type="PhylomeDB" id="D3ZPD0"/>
<keyword evidence="5" id="KW-0206">Cytoskeleton</keyword>
<dbReference type="Ensembl" id="ENSRNOT00000029266.7">
    <property type="protein sequence ID" value="ENSRNOP00000037955.4"/>
    <property type="gene ID" value="ENSRNOG00000024650.7"/>
</dbReference>
<feature type="compositionally biased region" description="Low complexity" evidence="6">
    <location>
        <begin position="224"/>
        <end position="240"/>
    </location>
</feature>
<reference evidence="8" key="3">
    <citation type="submission" date="2025-09" db="UniProtKB">
        <authorList>
            <consortium name="Ensembl"/>
        </authorList>
    </citation>
    <scope>IDENTIFICATION</scope>
    <source>
        <strain evidence="8">Brown Norway</strain>
    </source>
</reference>
<protein>
    <submittedName>
        <fullName evidence="8">Cytoskeleton associated protein 2</fullName>
    </submittedName>
</protein>
<evidence type="ECO:0007829" key="11">
    <source>
        <dbReference type="PeptideAtlas" id="D3ZPD0"/>
    </source>
</evidence>
<dbReference type="PANTHER" id="PTHR16076">
    <property type="entry name" value="CYTOSKELETON ASSOCIATED PROTEIN 2-RELATED"/>
    <property type="match status" value="1"/>
</dbReference>
<dbReference type="GO" id="GO:0005929">
    <property type="term" value="C:cilium"/>
    <property type="evidence" value="ECO:0000266"/>
    <property type="project" value="RGD"/>
</dbReference>
<sequence length="676" mass="75430">MAESRKRSLGRPARSTLRVPRDLQLPPTKRDQPAFREQRKEKLKEYLLIRKTTFPYKQENQISRDQKMVTSEDQVQEGKKVVKLKTEVADKENIGSIVEKNCVPLKAEEVASSETHHPKGDVQAVQLLSTGADFPGQPVMLDQACHHKDSAGTQVTAEKTKQDTNMSKKRVLGYYHGQIVQSKINSFRKLPSVKDESLAATKKLPTTVSKARKAHIEPGKAVSVRASNTAAATRSTDTNSGSALSKNTLVRPPIRSLHSRTHGGTLGAVKQGLGGTLDSVTVRKESLEKESHRPEPVMSVVKTSSSQDTKRGKAPPRSIACKDVTRTNSSNARLTGKSRDPDQRRYTIAGAAVLRSAQPKDTTADRKAQMTDWRTGKGKGLKRPPHSEVTQAEPKRQNENAVGSFWTTMAEEDEQRLFTEKVNKTISECLNLINKGCPKEEILATLNDLIHNIPDAKKLVKYWICLVRIEPITSPIENIISIYEKAILAGAQPIEEMRHIIIDILTTKNQEKANLGENIEEAHATKEHIQEVNVETNLGSGKPEEENEHHRKVEVYEDNQDSKTEDPTNDLTTPDSKAEAGCLIRYNVSSTPRLQSMKKTQHDKNSTFKELKFLTPVRRSRRIQEKTLRLPDMLKDHDPSVSSLEQLSELGGDAFVCRPNAALCPLFCETDVVEEE</sequence>
<feature type="compositionally biased region" description="Basic and acidic residues" evidence="6">
    <location>
        <begin position="28"/>
        <end position="38"/>
    </location>
</feature>
<evidence type="ECO:0000259" key="7">
    <source>
        <dbReference type="Pfam" id="PF15297"/>
    </source>
</evidence>
<dbReference type="OrthoDB" id="9945093at2759"/>
<dbReference type="RefSeq" id="NP_001162610.1">
    <property type="nucleotide sequence ID" value="NM_001169139.1"/>
</dbReference>
<feature type="compositionally biased region" description="Basic and acidic residues" evidence="6">
    <location>
        <begin position="542"/>
        <end position="566"/>
    </location>
</feature>
<evidence type="ECO:0000256" key="1">
    <source>
        <dbReference type="ARBA" id="ARBA00004245"/>
    </source>
</evidence>
<feature type="region of interest" description="Disordered" evidence="6">
    <location>
        <begin position="224"/>
        <end position="246"/>
    </location>
</feature>
<dbReference type="GO" id="GO:0072686">
    <property type="term" value="C:mitotic spindle"/>
    <property type="evidence" value="ECO:0000266"/>
    <property type="project" value="RGD"/>
</dbReference>
<gene>
    <name evidence="8 10" type="primary">Ckap2</name>
    <name evidence="10" type="synonym">RGD1564477</name>
</gene>
<dbReference type="GO" id="GO:0015630">
    <property type="term" value="C:microtubule cytoskeleton"/>
    <property type="evidence" value="ECO:0000266"/>
    <property type="project" value="RGD"/>
</dbReference>
<dbReference type="OMA" id="HEPEGQN"/>
<dbReference type="KEGG" id="rno:306575"/>
<dbReference type="CTD" id="26586"/>
<dbReference type="Proteomes" id="UP000002494">
    <property type="component" value="Chromosome 16"/>
</dbReference>
<dbReference type="GO" id="GO:0000281">
    <property type="term" value="P:mitotic cytokinesis"/>
    <property type="evidence" value="ECO:0000266"/>
    <property type="project" value="RGD"/>
</dbReference>
<feature type="domain" description="Cytoskeleton-associated protein 2 C-terminal" evidence="7">
    <location>
        <begin position="326"/>
        <end position="663"/>
    </location>
</feature>
<feature type="region of interest" description="Disordered" evidence="6">
    <location>
        <begin position="1"/>
        <end position="38"/>
    </location>
</feature>
<evidence type="ECO:0000256" key="3">
    <source>
        <dbReference type="ARBA" id="ARBA00022490"/>
    </source>
</evidence>
<dbReference type="PANTHER" id="PTHR16076:SF8">
    <property type="entry name" value="CYTOSKELETON-ASSOCIATED PROTEIN 2"/>
    <property type="match status" value="1"/>
</dbReference>
<evidence type="ECO:0000256" key="5">
    <source>
        <dbReference type="ARBA" id="ARBA00023212"/>
    </source>
</evidence>
<evidence type="ECO:0000313" key="10">
    <source>
        <dbReference type="RGD" id="1311631"/>
    </source>
</evidence>
<dbReference type="eggNOG" id="ENOG502RUSI">
    <property type="taxonomic scope" value="Eukaryota"/>
</dbReference>
<dbReference type="STRING" id="10116.ENSRNOP00000037955"/>
<reference evidence="8" key="2">
    <citation type="submission" date="2025-08" db="UniProtKB">
        <authorList>
            <consortium name="Ensembl"/>
        </authorList>
    </citation>
    <scope>IDENTIFICATION</scope>
    <source>
        <strain evidence="8">Brown Norway</strain>
    </source>
</reference>
<evidence type="ECO:0000313" key="8">
    <source>
        <dbReference type="Ensembl" id="ENSRNOP00000037955.4"/>
    </source>
</evidence>
<reference evidence="8" key="1">
    <citation type="submission" date="2024-01" db="EMBL/GenBank/DDBJ databases">
        <title>GRCr8: a new rat reference genome assembly contstructed from accurate long reads and long range scaffolding.</title>
        <authorList>
            <person name="Doris P.A."/>
            <person name="Kalbfleisch T."/>
            <person name="Li K."/>
            <person name="Howe K."/>
            <person name="Wood J."/>
        </authorList>
    </citation>
    <scope>NUCLEOTIDE SEQUENCE [LARGE SCALE GENOMIC DNA]</scope>
    <source>
        <strain evidence="8">Brown Norway</strain>
    </source>
</reference>
<feature type="compositionally biased region" description="Basic and acidic residues" evidence="6">
    <location>
        <begin position="284"/>
        <end position="295"/>
    </location>
</feature>
<dbReference type="GeneTree" id="ENSGT00530000063691"/>
<dbReference type="PhosphoSitePlus" id="D3ZPD0"/>
<comment type="subcellular location">
    <subcellularLocation>
        <location evidence="1">Cytoplasm</location>
        <location evidence="1">Cytoskeleton</location>
    </subcellularLocation>
</comment>
<dbReference type="PaxDb" id="10116-ENSRNOP00000037955"/>
<dbReference type="GO" id="GO:0045944">
    <property type="term" value="P:positive regulation of transcription by RNA polymerase II"/>
    <property type="evidence" value="ECO:0000266"/>
    <property type="project" value="RGD"/>
</dbReference>
<keyword evidence="9" id="KW-1185">Reference proteome</keyword>
<comment type="similarity">
    <text evidence="2">Belongs to the CKAP2 family.</text>
</comment>
<dbReference type="Pfam" id="PF15297">
    <property type="entry name" value="CKAP2_C"/>
    <property type="match status" value="1"/>
</dbReference>
<dbReference type="FunCoup" id="D3ZPD0">
    <property type="interactions" value="985"/>
</dbReference>
<dbReference type="GO" id="GO:0005813">
    <property type="term" value="C:centrosome"/>
    <property type="evidence" value="ECO:0000266"/>
    <property type="project" value="RGD"/>
</dbReference>
<accession>D3ZPD0</accession>
<keyword evidence="11" id="KW-1267">Proteomics identification</keyword>
<evidence type="ECO:0000256" key="4">
    <source>
        <dbReference type="ARBA" id="ARBA00022553"/>
    </source>
</evidence>
<dbReference type="SMR" id="D3ZPD0"/>
<dbReference type="GO" id="GO:0005730">
    <property type="term" value="C:nucleolus"/>
    <property type="evidence" value="ECO:0000266"/>
    <property type="project" value="RGD"/>
</dbReference>
<name>D3ZPD0_RAT</name>
<dbReference type="GO" id="GO:0007026">
    <property type="term" value="P:negative regulation of microtubule depolymerization"/>
    <property type="evidence" value="ECO:0000266"/>
    <property type="project" value="RGD"/>
</dbReference>
<evidence type="ECO:0000256" key="2">
    <source>
        <dbReference type="ARBA" id="ARBA00009468"/>
    </source>
</evidence>
<dbReference type="HOGENOM" id="CLU_026552_0_0_1"/>
<evidence type="ECO:0000256" key="6">
    <source>
        <dbReference type="SAM" id="MobiDB-lite"/>
    </source>
</evidence>
<organism evidence="8 9">
    <name type="scientific">Rattus norvegicus</name>
    <name type="common">Rat</name>
    <dbReference type="NCBI Taxonomy" id="10116"/>
    <lineage>
        <taxon>Eukaryota</taxon>
        <taxon>Metazoa</taxon>
        <taxon>Chordata</taxon>
        <taxon>Craniata</taxon>
        <taxon>Vertebrata</taxon>
        <taxon>Euteleostomi</taxon>
        <taxon>Mammalia</taxon>
        <taxon>Eutheria</taxon>
        <taxon>Euarchontoglires</taxon>
        <taxon>Glires</taxon>
        <taxon>Rodentia</taxon>
        <taxon>Myomorpha</taxon>
        <taxon>Muroidea</taxon>
        <taxon>Muridae</taxon>
        <taxon>Murinae</taxon>
        <taxon>Rattus</taxon>
    </lineage>
</organism>
<feature type="region of interest" description="Disordered" evidence="6">
    <location>
        <begin position="536"/>
        <end position="576"/>
    </location>
</feature>
<dbReference type="AGR" id="RGD:1311631"/>
<keyword evidence="4" id="KW-0597">Phosphoprotein</keyword>
<evidence type="ECO:0000313" key="9">
    <source>
        <dbReference type="Proteomes" id="UP000002494"/>
    </source>
</evidence>
<dbReference type="PeptideAtlas" id="D3ZPD0"/>
<dbReference type="Bgee" id="ENSRNOG00000024650">
    <property type="expression patterns" value="Expressed in thymus and 16 other cell types or tissues"/>
</dbReference>
<dbReference type="InParanoid" id="D3ZPD0"/>